<feature type="binding site" evidence="1">
    <location>
        <position position="68"/>
    </location>
    <ligand>
        <name>Mg(2+)</name>
        <dbReference type="ChEBI" id="CHEBI:18420"/>
        <label>1</label>
    </ligand>
</feature>
<feature type="binding site" evidence="1">
    <location>
        <position position="292"/>
    </location>
    <ligand>
        <name>Mg(2+)</name>
        <dbReference type="ChEBI" id="CHEBI:18420"/>
        <label>1</label>
    </ligand>
</feature>
<dbReference type="EMBL" id="PVWQ01000001">
    <property type="protein sequence ID" value="RDW93512.1"/>
    <property type="molecule type" value="Genomic_DNA"/>
</dbReference>
<comment type="caution">
    <text evidence="2">The sequence shown here is derived from an EMBL/GenBank/DDBJ whole genome shotgun (WGS) entry which is preliminary data.</text>
</comment>
<accession>A0A3D8T4M3</accession>
<name>A0A3D8T4M3_9EURO</name>
<dbReference type="InterPro" id="IPR005502">
    <property type="entry name" value="Ribosyl_crysJ1"/>
</dbReference>
<organism evidence="2 3">
    <name type="scientific">Aspergillus mulundensis</name>
    <dbReference type="NCBI Taxonomy" id="1810919"/>
    <lineage>
        <taxon>Eukaryota</taxon>
        <taxon>Fungi</taxon>
        <taxon>Dikarya</taxon>
        <taxon>Ascomycota</taxon>
        <taxon>Pezizomycotina</taxon>
        <taxon>Eurotiomycetes</taxon>
        <taxon>Eurotiomycetidae</taxon>
        <taxon>Eurotiales</taxon>
        <taxon>Aspergillaceae</taxon>
        <taxon>Aspergillus</taxon>
        <taxon>Aspergillus subgen. Nidulantes</taxon>
    </lineage>
</organism>
<feature type="binding site" evidence="1">
    <location>
        <position position="66"/>
    </location>
    <ligand>
        <name>Mg(2+)</name>
        <dbReference type="ChEBI" id="CHEBI:18420"/>
        <label>1</label>
    </ligand>
</feature>
<evidence type="ECO:0000313" key="3">
    <source>
        <dbReference type="Proteomes" id="UP000256690"/>
    </source>
</evidence>
<keyword evidence="1" id="KW-0460">Magnesium</keyword>
<keyword evidence="3" id="KW-1185">Reference proteome</keyword>
<dbReference type="GeneID" id="38111204"/>
<protein>
    <recommendedName>
        <fullName evidence="4">ADP-ribosylglycohydrolase</fullName>
    </recommendedName>
</protein>
<comment type="cofactor">
    <cofactor evidence="1">
        <name>Mg(2+)</name>
        <dbReference type="ChEBI" id="CHEBI:18420"/>
    </cofactor>
    <text evidence="1">Binds 2 magnesium ions per subunit.</text>
</comment>
<evidence type="ECO:0000313" key="2">
    <source>
        <dbReference type="EMBL" id="RDW93512.1"/>
    </source>
</evidence>
<evidence type="ECO:0000256" key="1">
    <source>
        <dbReference type="PIRSR" id="PIRSR605502-1"/>
    </source>
</evidence>
<proteinExistence type="predicted"/>
<dbReference type="STRING" id="1810919.A0A3D8T4M3"/>
<reference evidence="2 3" key="1">
    <citation type="journal article" date="2018" name="IMA Fungus">
        <title>IMA Genome-F 9: Draft genome sequence of Annulohypoxylon stygium, Aspergillus mulundensis, Berkeleyomyces basicola (syn. Thielaviopsis basicola), Ceratocystis smalleyi, two Cercospora beticola strains, Coleophoma cylindrospora, Fusarium fracticaudum, Phialophora cf. hyalina, and Morchella septimelata.</title>
        <authorList>
            <person name="Wingfield B.D."/>
            <person name="Bills G.F."/>
            <person name="Dong Y."/>
            <person name="Huang W."/>
            <person name="Nel W.J."/>
            <person name="Swalarsk-Parry B.S."/>
            <person name="Vaghefi N."/>
            <person name="Wilken P.M."/>
            <person name="An Z."/>
            <person name="de Beer Z.W."/>
            <person name="De Vos L."/>
            <person name="Chen L."/>
            <person name="Duong T.A."/>
            <person name="Gao Y."/>
            <person name="Hammerbacher A."/>
            <person name="Kikkert J.R."/>
            <person name="Li Y."/>
            <person name="Li H."/>
            <person name="Li K."/>
            <person name="Li Q."/>
            <person name="Liu X."/>
            <person name="Ma X."/>
            <person name="Naidoo K."/>
            <person name="Pethybridge S.J."/>
            <person name="Sun J."/>
            <person name="Steenkamp E.T."/>
            <person name="van der Nest M.A."/>
            <person name="van Wyk S."/>
            <person name="Wingfield M.J."/>
            <person name="Xiong C."/>
            <person name="Yue Q."/>
            <person name="Zhang X."/>
        </authorList>
    </citation>
    <scope>NUCLEOTIDE SEQUENCE [LARGE SCALE GENOMIC DNA]</scope>
    <source>
        <strain evidence="2 3">DSM 5745</strain>
    </source>
</reference>
<dbReference type="GO" id="GO:0046872">
    <property type="term" value="F:metal ion binding"/>
    <property type="evidence" value="ECO:0007669"/>
    <property type="project" value="UniProtKB-KW"/>
</dbReference>
<dbReference type="AlphaFoldDB" id="A0A3D8T4M3"/>
<keyword evidence="1" id="KW-0479">Metal-binding</keyword>
<dbReference type="Gene3D" id="2.60.120.560">
    <property type="entry name" value="Exo-inulinase, domain 1"/>
    <property type="match status" value="1"/>
</dbReference>
<evidence type="ECO:0008006" key="4">
    <source>
        <dbReference type="Google" id="ProtNLM"/>
    </source>
</evidence>
<gene>
    <name evidence="2" type="ORF">DSM5745_00834</name>
</gene>
<dbReference type="OrthoDB" id="44736at2759"/>
<dbReference type="Gene3D" id="1.10.4080.10">
    <property type="entry name" value="ADP-ribosylation/Crystallin J1"/>
    <property type="match status" value="1"/>
</dbReference>
<dbReference type="SUPFAM" id="SSF101478">
    <property type="entry name" value="ADP-ribosylglycohydrolase"/>
    <property type="match status" value="1"/>
</dbReference>
<dbReference type="Proteomes" id="UP000256690">
    <property type="component" value="Unassembled WGS sequence"/>
</dbReference>
<dbReference type="Pfam" id="PF03747">
    <property type="entry name" value="ADP_ribosyl_GH"/>
    <property type="match status" value="1"/>
</dbReference>
<dbReference type="RefSeq" id="XP_026608695.1">
    <property type="nucleotide sequence ID" value="XM_026742850.1"/>
</dbReference>
<dbReference type="InterPro" id="IPR036705">
    <property type="entry name" value="Ribosyl_crysJ1_sf"/>
</dbReference>
<feature type="binding site" evidence="1">
    <location>
        <position position="67"/>
    </location>
    <ligand>
        <name>Mg(2+)</name>
        <dbReference type="ChEBI" id="CHEBI:18420"/>
        <label>1</label>
    </ligand>
</feature>
<sequence length="697" mass="76072">MTSTLQTPRNLPTDYLERVYAGVLGKLVGVYMGRPFEGWTHQRILAELGHIHYYVNDKLKEPLVVTDDDVSGTFQFIRALEEHGVSDDITSEDIGQTWLNTVIENRTIFWWGGRGVSTEHTAFLNLKSGLPAPWSGSSLTNGKTVSEQIGAQIFIDGWALVSPGAPVQAAKMARAAGSVSHDGESVYAAQLWAAMEAEAFLSRDINYLLDIGLSVIPEDSLVARVVGEVREWCKVDGDWLKTRERIEAIYGYDKFHGVCHVIPNHAIMVMTVIYAGHDFDEAMHIVNTCGWDTDCNAGNVGCLVAVMLGLAAFERKYDWRGPLADRALLSTAEVGYSINNAARIAIDIANMGRQLAGHGRIQPPKDGAHVKQEFDEDGNSGLAIHIQNLRTPTTPVEVSTPVFGSSEELKMTLYEFVGSPLLYPGQTVCAKFRSTIPSGAAKIGLRLQVFGESDSTRILDGTSTTALSSTLQSITWTIPDVMDGRPIHRVGLCIQPTTGPVNGIVWLDSLRWDGAPRMIFRRPSSPSLTRGQAWHRSWINGMSKLHTDMDSHSFILSHDTGEGIAMYGTKEWTDYRVSVPKLKVNLGAPVGVAIRVQGLNRYYALPLTNTNSGGRRVALVKAKDEDRITLASVPFEWALDGEYDFALEAQGARIRGRINGVDITASDDQYLGGGVGLVVTEGAICVDCVGISPCGPR</sequence>
<feature type="binding site" evidence="1">
    <location>
        <position position="294"/>
    </location>
    <ligand>
        <name>Mg(2+)</name>
        <dbReference type="ChEBI" id="CHEBI:18420"/>
        <label>1</label>
    </ligand>
</feature>